<dbReference type="SUPFAM" id="SSF55729">
    <property type="entry name" value="Acyl-CoA N-acyltransferases (Nat)"/>
    <property type="match status" value="1"/>
</dbReference>
<dbReference type="AlphaFoldDB" id="A0A511JPK2"/>
<dbReference type="Gene3D" id="3.40.630.30">
    <property type="match status" value="2"/>
</dbReference>
<comment type="caution">
    <text evidence="3">Lacks conserved residue(s) required for the propagation of feature annotation.</text>
</comment>
<dbReference type="RefSeq" id="WP_146847567.1">
    <property type="nucleotide sequence ID" value="NZ_BJWH01000024.1"/>
</dbReference>
<reference evidence="6 7" key="1">
    <citation type="submission" date="2019-07" db="EMBL/GenBank/DDBJ databases">
        <title>Whole genome shotgun sequence of Cellulomonas terrae NBRC 100819.</title>
        <authorList>
            <person name="Hosoyama A."/>
            <person name="Uohara A."/>
            <person name="Ohji S."/>
            <person name="Ichikawa N."/>
        </authorList>
    </citation>
    <scope>NUCLEOTIDE SEQUENCE [LARGE SCALE GENOMIC DNA]</scope>
    <source>
        <strain evidence="6 7">NBRC 100819</strain>
    </source>
</reference>
<comment type="similarity">
    <text evidence="3">Belongs to the acetyltransferase Eis family.</text>
</comment>
<keyword evidence="2 3" id="KW-0012">Acyltransferase</keyword>
<dbReference type="InterPro" id="IPR051554">
    <property type="entry name" value="Acetyltransferase_Eis"/>
</dbReference>
<dbReference type="SUPFAM" id="SSF55718">
    <property type="entry name" value="SCP-like"/>
    <property type="match status" value="1"/>
</dbReference>
<keyword evidence="1 3" id="KW-0808">Transferase</keyword>
<accession>A0A511JPK2</accession>
<dbReference type="GO" id="GO:0034069">
    <property type="term" value="F:aminoglycoside N-acetyltransferase activity"/>
    <property type="evidence" value="ECO:0007669"/>
    <property type="project" value="TreeGrafter"/>
</dbReference>
<feature type="binding site" evidence="3">
    <location>
        <begin position="94"/>
        <end position="99"/>
    </location>
    <ligand>
        <name>acetyl-CoA</name>
        <dbReference type="ChEBI" id="CHEBI:57288"/>
    </ligand>
</feature>
<evidence type="ECO:0000313" key="7">
    <source>
        <dbReference type="Proteomes" id="UP000321049"/>
    </source>
</evidence>
<dbReference type="Pfam" id="PF17668">
    <property type="entry name" value="Acetyltransf_17"/>
    <property type="match status" value="1"/>
</dbReference>
<dbReference type="PANTHER" id="PTHR37817:SF1">
    <property type="entry name" value="N-ACETYLTRANSFERASE EIS"/>
    <property type="match status" value="1"/>
</dbReference>
<evidence type="ECO:0000259" key="5">
    <source>
        <dbReference type="Pfam" id="PF17668"/>
    </source>
</evidence>
<dbReference type="HAMAP" id="MF_01812">
    <property type="entry name" value="Eis"/>
    <property type="match status" value="1"/>
</dbReference>
<evidence type="ECO:0000256" key="3">
    <source>
        <dbReference type="HAMAP-Rule" id="MF_01812"/>
    </source>
</evidence>
<dbReference type="PANTHER" id="PTHR37817">
    <property type="entry name" value="N-ACETYLTRANSFERASE EIS"/>
    <property type="match status" value="1"/>
</dbReference>
<comment type="caution">
    <text evidence="6">The sequence shown here is derived from an EMBL/GenBank/DDBJ whole genome shotgun (WGS) entry which is preliminary data.</text>
</comment>
<evidence type="ECO:0000313" key="6">
    <source>
        <dbReference type="EMBL" id="GEL99960.1"/>
    </source>
</evidence>
<dbReference type="InterPro" id="IPR041380">
    <property type="entry name" value="Acetyltransf_17"/>
</dbReference>
<feature type="active site" description="Proton donor" evidence="3">
    <location>
        <position position="127"/>
    </location>
</feature>
<dbReference type="NCBIfam" id="NF002367">
    <property type="entry name" value="PRK01346.1-4"/>
    <property type="match status" value="1"/>
</dbReference>
<dbReference type="InterPro" id="IPR022902">
    <property type="entry name" value="NAcTrfase_Eis"/>
</dbReference>
<dbReference type="InterPro" id="IPR016181">
    <property type="entry name" value="Acyl_CoA_acyltransferase"/>
</dbReference>
<dbReference type="EMBL" id="BJWH01000024">
    <property type="protein sequence ID" value="GEL99960.1"/>
    <property type="molecule type" value="Genomic_DNA"/>
</dbReference>
<feature type="domain" description="Enhanced intracellular survival protein" evidence="4">
    <location>
        <begin position="312"/>
        <end position="418"/>
    </location>
</feature>
<organism evidence="6 7">
    <name type="scientific">Cellulomonas terrae</name>
    <dbReference type="NCBI Taxonomy" id="311234"/>
    <lineage>
        <taxon>Bacteria</taxon>
        <taxon>Bacillati</taxon>
        <taxon>Actinomycetota</taxon>
        <taxon>Actinomycetes</taxon>
        <taxon>Micrococcales</taxon>
        <taxon>Cellulomonadaceae</taxon>
        <taxon>Cellulomonas</taxon>
    </lineage>
</organism>
<protein>
    <submittedName>
        <fullName evidence="6">UPF0256 protein</fullName>
    </submittedName>
</protein>
<dbReference type="InterPro" id="IPR036527">
    <property type="entry name" value="SCP2_sterol-bd_dom_sf"/>
</dbReference>
<dbReference type="Pfam" id="PF13527">
    <property type="entry name" value="Acetyltransf_9"/>
    <property type="match status" value="1"/>
</dbReference>
<dbReference type="OrthoDB" id="8399956at2"/>
<gene>
    <name evidence="6" type="ORF">CTE05_35070</name>
</gene>
<dbReference type="Proteomes" id="UP000321049">
    <property type="component" value="Unassembled WGS sequence"/>
</dbReference>
<evidence type="ECO:0000256" key="2">
    <source>
        <dbReference type="ARBA" id="ARBA00023315"/>
    </source>
</evidence>
<dbReference type="Gene3D" id="3.30.1050.10">
    <property type="entry name" value="SCP2 sterol-binding domain"/>
    <property type="match status" value="1"/>
</dbReference>
<dbReference type="Pfam" id="PF13530">
    <property type="entry name" value="SCP2_2"/>
    <property type="match status" value="1"/>
</dbReference>
<name>A0A511JPK2_9CELL</name>
<dbReference type="InterPro" id="IPR025559">
    <property type="entry name" value="Eis_dom"/>
</dbReference>
<evidence type="ECO:0000259" key="4">
    <source>
        <dbReference type="Pfam" id="PF13530"/>
    </source>
</evidence>
<feature type="domain" description="Eis-like acetyltransferase" evidence="5">
    <location>
        <begin position="187"/>
        <end position="300"/>
    </location>
</feature>
<evidence type="ECO:0000256" key="1">
    <source>
        <dbReference type="ARBA" id="ARBA00022679"/>
    </source>
</evidence>
<sequence>MSPLPDGYRLVDVPESRKDEFIAVDHLAFAFDTNAETDALVPITFEWDRTQAVEDPDGGLAAVHASYAHTMPVPGGTVACSGLTWVGTRPDQRRRGLLTAMIDSHFARSLARGEPISALFAAEHAIYGRYGYGSACDDVRVKLSRGAALRDVAGSDALTVRLATADPARDSALVDAVHRAAGAGRPGWTTRDSDAWRTRVLVDPPAWREGAEPLRIVTVHDAAGDVRAYALFRRKDNWAEGGPAGTVKIREAVAVDAAATHRLWSFLLDLDLMATVESPMLPVDDVLLHLLVDQRGVVPKLTDNLWVRLLDVPVALAGRGYSAPVDVVLDVTDTRLPANAGRWRLTTGVQQDDGTYPAEVAATQDDADLTLDVRELGAAYLGGRSLAALARAGLVTEQTPGALRSAAVAFLSPVAPVCTYIW</sequence>
<comment type="subunit">
    <text evidence="3">Homohexamer; trimer of dimers.</text>
</comment>
<dbReference type="GO" id="GO:0030649">
    <property type="term" value="P:aminoglycoside antibiotic catabolic process"/>
    <property type="evidence" value="ECO:0007669"/>
    <property type="project" value="TreeGrafter"/>
</dbReference>
<keyword evidence="7" id="KW-1185">Reference proteome</keyword>
<proteinExistence type="inferred from homology"/>